<feature type="domain" description="ABC transporter" evidence="10">
    <location>
        <begin position="358"/>
        <end position="598"/>
    </location>
</feature>
<dbReference type="GO" id="GO:0015421">
    <property type="term" value="F:ABC-type oligopeptide transporter activity"/>
    <property type="evidence" value="ECO:0007669"/>
    <property type="project" value="TreeGrafter"/>
</dbReference>
<dbReference type="SUPFAM" id="SSF52540">
    <property type="entry name" value="P-loop containing nucleoside triphosphate hydrolases"/>
    <property type="match status" value="1"/>
</dbReference>
<dbReference type="GO" id="GO:0005886">
    <property type="term" value="C:plasma membrane"/>
    <property type="evidence" value="ECO:0007669"/>
    <property type="project" value="UniProtKB-SubCell"/>
</dbReference>
<reference evidence="12 13" key="1">
    <citation type="submission" date="2020-07" db="EMBL/GenBank/DDBJ databases">
        <title>Vallitalea guaymasensis genome.</title>
        <authorList>
            <person name="Postec A."/>
        </authorList>
    </citation>
    <scope>NUCLEOTIDE SEQUENCE [LARGE SCALE GENOMIC DNA]</scope>
    <source>
        <strain evidence="12 13">Ra1766G1</strain>
    </source>
</reference>
<evidence type="ECO:0000313" key="13">
    <source>
        <dbReference type="Proteomes" id="UP000677305"/>
    </source>
</evidence>
<keyword evidence="2" id="KW-0813">Transport</keyword>
<feature type="transmembrane region" description="Helical" evidence="9">
    <location>
        <begin position="156"/>
        <end position="176"/>
    </location>
</feature>
<dbReference type="GO" id="GO:0016887">
    <property type="term" value="F:ATP hydrolysis activity"/>
    <property type="evidence" value="ECO:0007669"/>
    <property type="project" value="InterPro"/>
</dbReference>
<organism evidence="12 13">
    <name type="scientific">Vallitalea guaymasensis</name>
    <dbReference type="NCBI Taxonomy" id="1185412"/>
    <lineage>
        <taxon>Bacteria</taxon>
        <taxon>Bacillati</taxon>
        <taxon>Bacillota</taxon>
        <taxon>Clostridia</taxon>
        <taxon>Lachnospirales</taxon>
        <taxon>Vallitaleaceae</taxon>
        <taxon>Vallitalea</taxon>
    </lineage>
</organism>
<evidence type="ECO:0000256" key="1">
    <source>
        <dbReference type="ARBA" id="ARBA00004651"/>
    </source>
</evidence>
<keyword evidence="13" id="KW-1185">Reference proteome</keyword>
<keyword evidence="7 9" id="KW-1133">Transmembrane helix</keyword>
<dbReference type="InterPro" id="IPR011527">
    <property type="entry name" value="ABC1_TM_dom"/>
</dbReference>
<dbReference type="AlphaFoldDB" id="A0A8J8M9A7"/>
<dbReference type="InterPro" id="IPR017871">
    <property type="entry name" value="ABC_transporter-like_CS"/>
</dbReference>
<dbReference type="PROSITE" id="PS50929">
    <property type="entry name" value="ABC_TM1F"/>
    <property type="match status" value="1"/>
</dbReference>
<dbReference type="InterPro" id="IPR039421">
    <property type="entry name" value="Type_1_exporter"/>
</dbReference>
<evidence type="ECO:0000259" key="11">
    <source>
        <dbReference type="PROSITE" id="PS50929"/>
    </source>
</evidence>
<dbReference type="InterPro" id="IPR003593">
    <property type="entry name" value="AAA+_ATPase"/>
</dbReference>
<dbReference type="Gene3D" id="1.20.1560.10">
    <property type="entry name" value="ABC transporter type 1, transmembrane domain"/>
    <property type="match status" value="1"/>
</dbReference>
<dbReference type="PROSITE" id="PS00211">
    <property type="entry name" value="ABC_TRANSPORTER_1"/>
    <property type="match status" value="1"/>
</dbReference>
<evidence type="ECO:0000256" key="7">
    <source>
        <dbReference type="ARBA" id="ARBA00022989"/>
    </source>
</evidence>
<dbReference type="RefSeq" id="WP_212692911.1">
    <property type="nucleotide sequence ID" value="NZ_CP058561.1"/>
</dbReference>
<gene>
    <name evidence="12" type="ORF">HYG85_07150</name>
</gene>
<dbReference type="PANTHER" id="PTHR43394">
    <property type="entry name" value="ATP-DEPENDENT PERMEASE MDL1, MITOCHONDRIAL"/>
    <property type="match status" value="1"/>
</dbReference>
<feature type="transmembrane region" description="Helical" evidence="9">
    <location>
        <begin position="77"/>
        <end position="97"/>
    </location>
</feature>
<keyword evidence="6 12" id="KW-0067">ATP-binding</keyword>
<comment type="subcellular location">
    <subcellularLocation>
        <location evidence="1">Cell membrane</location>
        <topology evidence="1">Multi-pass membrane protein</topology>
    </subcellularLocation>
</comment>
<dbReference type="PANTHER" id="PTHR43394:SF1">
    <property type="entry name" value="ATP-BINDING CASSETTE SUB-FAMILY B MEMBER 10, MITOCHONDRIAL"/>
    <property type="match status" value="1"/>
</dbReference>
<keyword evidence="5" id="KW-0547">Nucleotide-binding</keyword>
<evidence type="ECO:0000256" key="4">
    <source>
        <dbReference type="ARBA" id="ARBA00022692"/>
    </source>
</evidence>
<dbReference type="InterPro" id="IPR027417">
    <property type="entry name" value="P-loop_NTPase"/>
</dbReference>
<dbReference type="InterPro" id="IPR003439">
    <property type="entry name" value="ABC_transporter-like_ATP-bd"/>
</dbReference>
<keyword evidence="3" id="KW-1003">Cell membrane</keyword>
<dbReference type="FunFam" id="3.40.50.300:FF:000221">
    <property type="entry name" value="Multidrug ABC transporter ATP-binding protein"/>
    <property type="match status" value="1"/>
</dbReference>
<evidence type="ECO:0000256" key="9">
    <source>
        <dbReference type="SAM" id="Phobius"/>
    </source>
</evidence>
<evidence type="ECO:0000256" key="5">
    <source>
        <dbReference type="ARBA" id="ARBA00022741"/>
    </source>
</evidence>
<dbReference type="KEGG" id="vgu:HYG85_07150"/>
<keyword evidence="8 9" id="KW-0472">Membrane</keyword>
<dbReference type="Pfam" id="PF00664">
    <property type="entry name" value="ABC_membrane"/>
    <property type="match status" value="1"/>
</dbReference>
<dbReference type="Gene3D" id="3.40.50.300">
    <property type="entry name" value="P-loop containing nucleotide triphosphate hydrolases"/>
    <property type="match status" value="1"/>
</dbReference>
<proteinExistence type="predicted"/>
<feature type="transmembrane region" description="Helical" evidence="9">
    <location>
        <begin position="37"/>
        <end position="57"/>
    </location>
</feature>
<evidence type="ECO:0000256" key="3">
    <source>
        <dbReference type="ARBA" id="ARBA00022475"/>
    </source>
</evidence>
<name>A0A8J8M9A7_9FIRM</name>
<dbReference type="Proteomes" id="UP000677305">
    <property type="component" value="Chromosome"/>
</dbReference>
<dbReference type="SMART" id="SM00382">
    <property type="entry name" value="AAA"/>
    <property type="match status" value="1"/>
</dbReference>
<evidence type="ECO:0000259" key="10">
    <source>
        <dbReference type="PROSITE" id="PS50893"/>
    </source>
</evidence>
<evidence type="ECO:0000256" key="6">
    <source>
        <dbReference type="ARBA" id="ARBA00022840"/>
    </source>
</evidence>
<evidence type="ECO:0000256" key="2">
    <source>
        <dbReference type="ARBA" id="ARBA00022448"/>
    </source>
</evidence>
<sequence length="620" mass="71529">MAVDREDSSVMSIANILKSFRYWPRIMGLLWATDAKSLIAIMILNLFHGISPIIVLILTKDLINSITYSWTEGFNVILKAFAILVAFTLLSQLLNLIQSYIESLFKVLLMNRINKLIMEKSVSLSLKDFENSEVQDALKLAQNEAGHRPYQIMQQMMSLISGIVTLISAAGMLIIFRWWMAFILLIIPFTSFYSFLRIGQQEFLVQYNRIPKMRKAWYYSYLMTNDKNFKEVKLYQLGKYLQRCYNGLFKSFYKEDKKIAKKRLSTGIIFQVINVIANVLMMVVVLRSAFLREIEIGTVVALTQTITMTQSNSQALISGILSLCQHNLFLKQLFIFLDLKVSKNDKGKRTDIMEIETVEFKNVSFMYPDTNRYALNNVSFKLKRGETMAIVGRNGSGKTTLMKILTGLYDDFKGDILINGISIRSFNQEALRNHMAVVCQDFVQYELNMRHNIGFGNVNRLERDDELLESARRAGIDDLVDQLPHGLDTQIGRLFDQGSQLSGGQWQRVAIARAFMRKADLYILDEPSSMLDPESELQVFEKFRELIHQHIGIFISHRYTSIKYADHIIMMDQGEVVEQGSHIELMKKDSMYAYLYKMQLSAYSDNDKEEVQYEMVSGDR</sequence>
<keyword evidence="4 9" id="KW-0812">Transmembrane</keyword>
<feature type="transmembrane region" description="Helical" evidence="9">
    <location>
        <begin position="264"/>
        <end position="286"/>
    </location>
</feature>
<accession>A0A8J8M9A7</accession>
<feature type="transmembrane region" description="Helical" evidence="9">
    <location>
        <begin position="182"/>
        <end position="199"/>
    </location>
</feature>
<dbReference type="InterPro" id="IPR036640">
    <property type="entry name" value="ABC1_TM_sf"/>
</dbReference>
<feature type="domain" description="ABC transmembrane type-1" evidence="11">
    <location>
        <begin position="39"/>
        <end position="318"/>
    </location>
</feature>
<dbReference type="GO" id="GO:0005524">
    <property type="term" value="F:ATP binding"/>
    <property type="evidence" value="ECO:0007669"/>
    <property type="project" value="UniProtKB-KW"/>
</dbReference>
<evidence type="ECO:0000313" key="12">
    <source>
        <dbReference type="EMBL" id="QUH28699.1"/>
    </source>
</evidence>
<dbReference type="Pfam" id="PF00005">
    <property type="entry name" value="ABC_tran"/>
    <property type="match status" value="1"/>
</dbReference>
<dbReference type="PROSITE" id="PS50893">
    <property type="entry name" value="ABC_TRANSPORTER_2"/>
    <property type="match status" value="1"/>
</dbReference>
<protein>
    <submittedName>
        <fullName evidence="12">ABC transporter ATP-binding protein</fullName>
    </submittedName>
</protein>
<dbReference type="EMBL" id="CP058561">
    <property type="protein sequence ID" value="QUH28699.1"/>
    <property type="molecule type" value="Genomic_DNA"/>
</dbReference>
<evidence type="ECO:0000256" key="8">
    <source>
        <dbReference type="ARBA" id="ARBA00023136"/>
    </source>
</evidence>
<dbReference type="SUPFAM" id="SSF90123">
    <property type="entry name" value="ABC transporter transmembrane region"/>
    <property type="match status" value="1"/>
</dbReference>